<evidence type="ECO:0008006" key="4">
    <source>
        <dbReference type="Google" id="ProtNLM"/>
    </source>
</evidence>
<feature type="chain" id="PRO_5041669570" description="Lipoprotein" evidence="1">
    <location>
        <begin position="20"/>
        <end position="130"/>
    </location>
</feature>
<evidence type="ECO:0000256" key="1">
    <source>
        <dbReference type="SAM" id="SignalP"/>
    </source>
</evidence>
<keyword evidence="1" id="KW-0732">Signal</keyword>
<dbReference type="Proteomes" id="UP000284338">
    <property type="component" value="Unassembled WGS sequence"/>
</dbReference>
<organism evidence="2 3">
    <name type="scientific">Serratia inhibens</name>
    <dbReference type="NCBI Taxonomy" id="2338073"/>
    <lineage>
        <taxon>Bacteria</taxon>
        <taxon>Pseudomonadati</taxon>
        <taxon>Pseudomonadota</taxon>
        <taxon>Gammaproteobacteria</taxon>
        <taxon>Enterobacterales</taxon>
        <taxon>Yersiniaceae</taxon>
        <taxon>Serratia</taxon>
    </lineage>
</organism>
<keyword evidence="3" id="KW-1185">Reference proteome</keyword>
<feature type="signal peptide" evidence="1">
    <location>
        <begin position="1"/>
        <end position="19"/>
    </location>
</feature>
<reference evidence="2 3" key="1">
    <citation type="submission" date="2018-09" db="EMBL/GenBank/DDBJ databases">
        <title>Draft genome of a novel serratia sp. strain with antifungal activity.</title>
        <authorList>
            <person name="Dichmann S.I."/>
            <person name="Park B.P."/>
            <person name="Pathiraja D."/>
            <person name="Choi I.-G."/>
            <person name="Stougaard P."/>
            <person name="Hennessy R.C."/>
        </authorList>
    </citation>
    <scope>NUCLEOTIDE SEQUENCE [LARGE SCALE GENOMIC DNA]</scope>
    <source>
        <strain evidence="2 3">S40</strain>
    </source>
</reference>
<dbReference type="EMBL" id="QYYG01000001">
    <property type="protein sequence ID" value="RJF58216.1"/>
    <property type="molecule type" value="Genomic_DNA"/>
</dbReference>
<accession>A0AA92X7B2</accession>
<proteinExistence type="predicted"/>
<dbReference type="AlphaFoldDB" id="A0AA92X7B2"/>
<evidence type="ECO:0000313" key="2">
    <source>
        <dbReference type="EMBL" id="RJF58216.1"/>
    </source>
</evidence>
<evidence type="ECO:0000313" key="3">
    <source>
        <dbReference type="Proteomes" id="UP000284338"/>
    </source>
</evidence>
<comment type="caution">
    <text evidence="2">The sequence shown here is derived from an EMBL/GenBank/DDBJ whole genome shotgun (WGS) entry which is preliminary data.</text>
</comment>
<protein>
    <recommendedName>
        <fullName evidence="4">Lipoprotein</fullName>
    </recommendedName>
</protein>
<name>A0AA92X7B2_9GAMM</name>
<gene>
    <name evidence="2" type="ORF">D4100_05530</name>
</gene>
<dbReference type="PROSITE" id="PS51257">
    <property type="entry name" value="PROKAR_LIPOPROTEIN"/>
    <property type="match status" value="1"/>
</dbReference>
<sequence length="130" mass="14160">MKNIIPFILLLISACGSTAPSFLPGGNDLPDGIVGQDYLTEVEITNAILFKENIGVDISPPEAGLKWKPKVTTLKRGEAERVEEDYHHIIISGKPKEAGEVLVHINGYSMGTTTPGSKINKVYVIKMKKN</sequence>
<dbReference type="RefSeq" id="WP_119803424.1">
    <property type="nucleotide sequence ID" value="NZ_QYYG01000001.1"/>
</dbReference>